<keyword evidence="5 8" id="KW-1133">Transmembrane helix</keyword>
<feature type="transmembrane region" description="Helical" evidence="8">
    <location>
        <begin position="225"/>
        <end position="243"/>
    </location>
</feature>
<dbReference type="GO" id="GO:0022857">
    <property type="term" value="F:transmembrane transporter activity"/>
    <property type="evidence" value="ECO:0007669"/>
    <property type="project" value="InterPro"/>
</dbReference>
<feature type="transmembrane region" description="Helical" evidence="8">
    <location>
        <begin position="308"/>
        <end position="338"/>
    </location>
</feature>
<gene>
    <name evidence="9" type="ORF">B0W44_02395</name>
</gene>
<dbReference type="KEGG" id="ntr:B0W44_02395"/>
<accession>A0A1U9K422</accession>
<evidence type="ECO:0000256" key="6">
    <source>
        <dbReference type="ARBA" id="ARBA00023136"/>
    </source>
</evidence>
<organism evidence="9 10">
    <name type="scientific">Novibacillus thermophilus</name>
    <dbReference type="NCBI Taxonomy" id="1471761"/>
    <lineage>
        <taxon>Bacteria</taxon>
        <taxon>Bacillati</taxon>
        <taxon>Bacillota</taxon>
        <taxon>Bacilli</taxon>
        <taxon>Bacillales</taxon>
        <taxon>Thermoactinomycetaceae</taxon>
        <taxon>Novibacillus</taxon>
    </lineage>
</organism>
<evidence type="ECO:0000256" key="8">
    <source>
        <dbReference type="SAM" id="Phobius"/>
    </source>
</evidence>
<feature type="transmembrane region" description="Helical" evidence="8">
    <location>
        <begin position="412"/>
        <end position="429"/>
    </location>
</feature>
<protein>
    <submittedName>
        <fullName evidence="9">Sodium:proline symporter</fullName>
    </submittedName>
</protein>
<feature type="transmembrane region" description="Helical" evidence="8">
    <location>
        <begin position="264"/>
        <end position="288"/>
    </location>
</feature>
<evidence type="ECO:0000256" key="1">
    <source>
        <dbReference type="ARBA" id="ARBA00004141"/>
    </source>
</evidence>
<keyword evidence="4 8" id="KW-0812">Transmembrane</keyword>
<dbReference type="Proteomes" id="UP000188603">
    <property type="component" value="Chromosome"/>
</dbReference>
<dbReference type="OrthoDB" id="9810181at2"/>
<dbReference type="Pfam" id="PF00474">
    <property type="entry name" value="SSF"/>
    <property type="match status" value="1"/>
</dbReference>
<keyword evidence="3" id="KW-0813">Transport</keyword>
<dbReference type="InterPro" id="IPR001734">
    <property type="entry name" value="Na/solute_symporter"/>
</dbReference>
<feature type="transmembrane region" description="Helical" evidence="8">
    <location>
        <begin position="75"/>
        <end position="93"/>
    </location>
</feature>
<evidence type="ECO:0000256" key="3">
    <source>
        <dbReference type="ARBA" id="ARBA00022448"/>
    </source>
</evidence>
<dbReference type="PANTHER" id="PTHR48086:SF7">
    <property type="entry name" value="SODIUM-SOLUTE SYMPORTER-RELATED"/>
    <property type="match status" value="1"/>
</dbReference>
<reference evidence="9 10" key="1">
    <citation type="journal article" date="2015" name="Int. J. Syst. Evol. Microbiol.">
        <title>Novibacillus thermophilus gen. nov., sp. nov., a Gram-staining-negative and moderately thermophilic member of the family Thermoactinomycetaceae.</title>
        <authorList>
            <person name="Yang G."/>
            <person name="Chen J."/>
            <person name="Zhou S."/>
        </authorList>
    </citation>
    <scope>NUCLEOTIDE SEQUENCE [LARGE SCALE GENOMIC DNA]</scope>
    <source>
        <strain evidence="9 10">SG-1</strain>
    </source>
</reference>
<name>A0A1U9K422_9BACL</name>
<feature type="transmembrane region" description="Helical" evidence="8">
    <location>
        <begin position="358"/>
        <end position="377"/>
    </location>
</feature>
<evidence type="ECO:0000256" key="5">
    <source>
        <dbReference type="ARBA" id="ARBA00022989"/>
    </source>
</evidence>
<feature type="transmembrane region" description="Helical" evidence="8">
    <location>
        <begin position="441"/>
        <end position="459"/>
    </location>
</feature>
<dbReference type="Gene3D" id="1.20.1730.10">
    <property type="entry name" value="Sodium/glucose cotransporter"/>
    <property type="match status" value="1"/>
</dbReference>
<dbReference type="PROSITE" id="PS50283">
    <property type="entry name" value="NA_SOLUT_SYMP_3"/>
    <property type="match status" value="1"/>
</dbReference>
<evidence type="ECO:0000256" key="4">
    <source>
        <dbReference type="ARBA" id="ARBA00022692"/>
    </source>
</evidence>
<evidence type="ECO:0000313" key="10">
    <source>
        <dbReference type="Proteomes" id="UP000188603"/>
    </source>
</evidence>
<comment type="similarity">
    <text evidence="2 7">Belongs to the sodium:solute symporter (SSF) (TC 2.A.21) family.</text>
</comment>
<comment type="subcellular location">
    <subcellularLocation>
        <location evidence="1">Membrane</location>
        <topology evidence="1">Multi-pass membrane protein</topology>
    </subcellularLocation>
</comment>
<dbReference type="PANTHER" id="PTHR48086">
    <property type="entry name" value="SODIUM/PROLINE SYMPORTER-RELATED"/>
    <property type="match status" value="1"/>
</dbReference>
<keyword evidence="6 8" id="KW-0472">Membrane</keyword>
<feature type="transmembrane region" description="Helical" evidence="8">
    <location>
        <begin position="159"/>
        <end position="178"/>
    </location>
</feature>
<sequence>MGNPIVYLAVFLVFIGLMLVIGILVSRHIKSGEDFLMGGRGLSSFLLIGTTVATLVGTGSSMGAVQYAFTNGWAGALYGIGGAIGIFVLLLLFGDVRRFSFMTYSEELSYYFGASKLIKGLTSVLLYIASIGWLGAHILGGSLYLSWITGIDPVTAKMLTAIGFAGFTIIGGYLSVVITDTIQGFILFFGFIFLTLLSLVKIGGYSVISENLPNEMVSFLGTQQIGWIPAISLIVVIAVGVLATPSYRQRIYSSKDVSTVKKGFIVSGFLFAIFSIFPSISGMAARILNPDLESGYAFPYLATEVFPLWIGAIILISGLSATMSSGSSDFIAAVTILLRDVYQVLTGKLPRKEHIVKYSRISLVITIVLALILTIGSSNIIDYISNFISTVMSGLFVASVLGKFWSRANWQGGLASMIGGSLTSTIILMNDSLLAYWGNPILPSLAGAFIFGILVSLITPKNNVTKQEALRKLSEERAVMDTGTENI</sequence>
<feature type="transmembrane region" description="Helical" evidence="8">
    <location>
        <begin position="45"/>
        <end position="69"/>
    </location>
</feature>
<feature type="transmembrane region" description="Helical" evidence="8">
    <location>
        <begin position="124"/>
        <end position="147"/>
    </location>
</feature>
<dbReference type="InterPro" id="IPR038377">
    <property type="entry name" value="Na/Glc_symporter_sf"/>
</dbReference>
<dbReference type="RefSeq" id="WP_077718610.1">
    <property type="nucleotide sequence ID" value="NZ_CP019699.1"/>
</dbReference>
<feature type="transmembrane region" description="Helical" evidence="8">
    <location>
        <begin position="383"/>
        <end position="405"/>
    </location>
</feature>
<feature type="transmembrane region" description="Helical" evidence="8">
    <location>
        <begin position="185"/>
        <end position="205"/>
    </location>
</feature>
<dbReference type="CDD" id="cd10322">
    <property type="entry name" value="SLC5sbd"/>
    <property type="match status" value="1"/>
</dbReference>
<evidence type="ECO:0000256" key="7">
    <source>
        <dbReference type="RuleBase" id="RU362091"/>
    </source>
</evidence>
<feature type="transmembrane region" description="Helical" evidence="8">
    <location>
        <begin position="6"/>
        <end position="25"/>
    </location>
</feature>
<dbReference type="EMBL" id="CP019699">
    <property type="protein sequence ID" value="AQS54791.1"/>
    <property type="molecule type" value="Genomic_DNA"/>
</dbReference>
<evidence type="ECO:0000313" key="9">
    <source>
        <dbReference type="EMBL" id="AQS54791.1"/>
    </source>
</evidence>
<evidence type="ECO:0000256" key="2">
    <source>
        <dbReference type="ARBA" id="ARBA00006434"/>
    </source>
</evidence>
<dbReference type="STRING" id="1471761.B0W44_02395"/>
<dbReference type="GO" id="GO:0005886">
    <property type="term" value="C:plasma membrane"/>
    <property type="evidence" value="ECO:0007669"/>
    <property type="project" value="TreeGrafter"/>
</dbReference>
<dbReference type="InterPro" id="IPR050277">
    <property type="entry name" value="Sodium:Solute_Symporter"/>
</dbReference>
<dbReference type="AlphaFoldDB" id="A0A1U9K422"/>
<proteinExistence type="inferred from homology"/>
<keyword evidence="10" id="KW-1185">Reference proteome</keyword>